<dbReference type="Proteomes" id="UP001165041">
    <property type="component" value="Unassembled WGS sequence"/>
</dbReference>
<dbReference type="AlphaFoldDB" id="A0A9W6QIM5"/>
<comment type="caution">
    <text evidence="1">The sequence shown here is derived from an EMBL/GenBank/DDBJ whole genome shotgun (WGS) entry which is preliminary data.</text>
</comment>
<organism evidence="1 2">
    <name type="scientific">Kitasatospora phosalacinea</name>
    <dbReference type="NCBI Taxonomy" id="2065"/>
    <lineage>
        <taxon>Bacteria</taxon>
        <taxon>Bacillati</taxon>
        <taxon>Actinomycetota</taxon>
        <taxon>Actinomycetes</taxon>
        <taxon>Kitasatosporales</taxon>
        <taxon>Streptomycetaceae</taxon>
        <taxon>Kitasatospora</taxon>
    </lineage>
</organism>
<name>A0A9W6QIM5_9ACTN</name>
<evidence type="ECO:0000313" key="2">
    <source>
        <dbReference type="Proteomes" id="UP001165041"/>
    </source>
</evidence>
<sequence>MWRVPGGAGLGAGGLVRCVVAGDCDDMNWSSGMRRGGEEWWVVLCPPVGVGGFWVSGEKVRG</sequence>
<accession>A0A9W6QIM5</accession>
<proteinExistence type="predicted"/>
<gene>
    <name evidence="1" type="ORF">Kpho02_78150</name>
</gene>
<reference evidence="1" key="1">
    <citation type="submission" date="2023-02" db="EMBL/GenBank/DDBJ databases">
        <title>Kitasatospora phosalacinea NBRC 14627.</title>
        <authorList>
            <person name="Ichikawa N."/>
            <person name="Sato H."/>
            <person name="Tonouchi N."/>
        </authorList>
    </citation>
    <scope>NUCLEOTIDE SEQUENCE</scope>
    <source>
        <strain evidence="1">NBRC 14627</strain>
    </source>
</reference>
<protein>
    <submittedName>
        <fullName evidence="1">Uncharacterized protein</fullName>
    </submittedName>
</protein>
<evidence type="ECO:0000313" key="1">
    <source>
        <dbReference type="EMBL" id="GLW75518.1"/>
    </source>
</evidence>
<dbReference type="EMBL" id="BSSA01000109">
    <property type="protein sequence ID" value="GLW75518.1"/>
    <property type="molecule type" value="Genomic_DNA"/>
</dbReference>